<dbReference type="PANTHER" id="PTHR11601:SF34">
    <property type="entry name" value="CYSTEINE DESULFURASE"/>
    <property type="match status" value="1"/>
</dbReference>
<dbReference type="AlphaFoldDB" id="A0A1G8DZ46"/>
<dbReference type="PROSITE" id="PS00595">
    <property type="entry name" value="AA_TRANSFER_CLASS_5"/>
    <property type="match status" value="1"/>
</dbReference>
<dbReference type="Pfam" id="PF00266">
    <property type="entry name" value="Aminotran_5"/>
    <property type="match status" value="1"/>
</dbReference>
<feature type="domain" description="Aminotransferase class V" evidence="11">
    <location>
        <begin position="18"/>
        <end position="380"/>
    </location>
</feature>
<accession>A0A1G8DZ46</accession>
<dbReference type="InterPro" id="IPR016454">
    <property type="entry name" value="Cysteine_dSase"/>
</dbReference>
<keyword evidence="6" id="KW-0663">Pyridoxal phosphate</keyword>
<comment type="similarity">
    <text evidence="2">Belongs to the class-V pyridoxal-phosphate-dependent aminotransferase family. NifS/IscS subfamily.</text>
</comment>
<evidence type="ECO:0000256" key="6">
    <source>
        <dbReference type="ARBA" id="ARBA00022898"/>
    </source>
</evidence>
<keyword evidence="5" id="KW-0479">Metal-binding</keyword>
<dbReference type="GO" id="GO:0031071">
    <property type="term" value="F:cysteine desulfurase activity"/>
    <property type="evidence" value="ECO:0007669"/>
    <property type="project" value="UniProtKB-EC"/>
</dbReference>
<dbReference type="STRING" id="104663.SAMN04488121_11639"/>
<evidence type="ECO:0000256" key="8">
    <source>
        <dbReference type="ARBA" id="ARBA00023014"/>
    </source>
</evidence>
<dbReference type="PANTHER" id="PTHR11601">
    <property type="entry name" value="CYSTEINE DESULFURYLASE FAMILY MEMBER"/>
    <property type="match status" value="1"/>
</dbReference>
<dbReference type="InterPro" id="IPR000192">
    <property type="entry name" value="Aminotrans_V_dom"/>
</dbReference>
<dbReference type="SUPFAM" id="SSF53383">
    <property type="entry name" value="PLP-dependent transferases"/>
    <property type="match status" value="1"/>
</dbReference>
<keyword evidence="4" id="KW-0808">Transferase</keyword>
<evidence type="ECO:0000256" key="7">
    <source>
        <dbReference type="ARBA" id="ARBA00023004"/>
    </source>
</evidence>
<dbReference type="PIRSF" id="PIRSF005572">
    <property type="entry name" value="NifS"/>
    <property type="match status" value="1"/>
</dbReference>
<dbReference type="Proteomes" id="UP000199045">
    <property type="component" value="Unassembled WGS sequence"/>
</dbReference>
<evidence type="ECO:0000256" key="10">
    <source>
        <dbReference type="RuleBase" id="RU004504"/>
    </source>
</evidence>
<dbReference type="InterPro" id="IPR015424">
    <property type="entry name" value="PyrdxlP-dep_Trfase"/>
</dbReference>
<dbReference type="InterPro" id="IPR020578">
    <property type="entry name" value="Aminotrans_V_PyrdxlP_BS"/>
</dbReference>
<evidence type="ECO:0000256" key="1">
    <source>
        <dbReference type="ARBA" id="ARBA00001933"/>
    </source>
</evidence>
<evidence type="ECO:0000256" key="5">
    <source>
        <dbReference type="ARBA" id="ARBA00022723"/>
    </source>
</evidence>
<dbReference type="Gene3D" id="3.40.640.10">
    <property type="entry name" value="Type I PLP-dependent aspartate aminotransferase-like (Major domain)"/>
    <property type="match status" value="1"/>
</dbReference>
<reference evidence="12 13" key="1">
    <citation type="submission" date="2016-10" db="EMBL/GenBank/DDBJ databases">
        <authorList>
            <person name="de Groot N.N."/>
        </authorList>
    </citation>
    <scope>NUCLEOTIDE SEQUENCE [LARGE SCALE GENOMIC DNA]</scope>
    <source>
        <strain evidence="12 13">DSM 527</strain>
    </source>
</reference>
<keyword evidence="8" id="KW-0411">Iron-sulfur</keyword>
<evidence type="ECO:0000256" key="3">
    <source>
        <dbReference type="ARBA" id="ARBA00012239"/>
    </source>
</evidence>
<comment type="cofactor">
    <cofactor evidence="1 10">
        <name>pyridoxal 5'-phosphate</name>
        <dbReference type="ChEBI" id="CHEBI:597326"/>
    </cofactor>
</comment>
<evidence type="ECO:0000256" key="9">
    <source>
        <dbReference type="ARBA" id="ARBA00050776"/>
    </source>
</evidence>
<dbReference type="InterPro" id="IPR015422">
    <property type="entry name" value="PyrdxlP-dep_Trfase_small"/>
</dbReference>
<dbReference type="GO" id="GO:0051536">
    <property type="term" value="F:iron-sulfur cluster binding"/>
    <property type="evidence" value="ECO:0007669"/>
    <property type="project" value="UniProtKB-KW"/>
</dbReference>
<organism evidence="12 13">
    <name type="scientific">Chitinophaga filiformis</name>
    <name type="common">Myxococcus filiformis</name>
    <name type="synonym">Flexibacter filiformis</name>
    <dbReference type="NCBI Taxonomy" id="104663"/>
    <lineage>
        <taxon>Bacteria</taxon>
        <taxon>Pseudomonadati</taxon>
        <taxon>Bacteroidota</taxon>
        <taxon>Chitinophagia</taxon>
        <taxon>Chitinophagales</taxon>
        <taxon>Chitinophagaceae</taxon>
        <taxon>Chitinophaga</taxon>
    </lineage>
</organism>
<evidence type="ECO:0000256" key="2">
    <source>
        <dbReference type="ARBA" id="ARBA00006490"/>
    </source>
</evidence>
<evidence type="ECO:0000313" key="12">
    <source>
        <dbReference type="EMBL" id="SDH62831.1"/>
    </source>
</evidence>
<protein>
    <recommendedName>
        <fullName evidence="3">cysteine desulfurase</fullName>
        <ecNumber evidence="3">2.8.1.7</ecNumber>
    </recommendedName>
</protein>
<proteinExistence type="inferred from homology"/>
<comment type="catalytic activity">
    <reaction evidence="9">
        <text>(sulfur carrier)-H + L-cysteine = (sulfur carrier)-SH + L-alanine</text>
        <dbReference type="Rhea" id="RHEA:43892"/>
        <dbReference type="Rhea" id="RHEA-COMP:14737"/>
        <dbReference type="Rhea" id="RHEA-COMP:14739"/>
        <dbReference type="ChEBI" id="CHEBI:29917"/>
        <dbReference type="ChEBI" id="CHEBI:35235"/>
        <dbReference type="ChEBI" id="CHEBI:57972"/>
        <dbReference type="ChEBI" id="CHEBI:64428"/>
        <dbReference type="EC" id="2.8.1.7"/>
    </reaction>
</comment>
<evidence type="ECO:0000256" key="4">
    <source>
        <dbReference type="ARBA" id="ARBA00022679"/>
    </source>
</evidence>
<dbReference type="EMBL" id="FNBN01000016">
    <property type="protein sequence ID" value="SDH62831.1"/>
    <property type="molecule type" value="Genomic_DNA"/>
</dbReference>
<sequence length="389" mass="42975">MSANGIFLSKTTTTLKRIYFDNAATTALDKDVLDVMLPYLTEKFGNPSSIYSYGRETRLAIENARKSVAKILNAHPGEIFFTSGGTESTNTAVNAAIHNLGCRHIISSEIEHHATLHSVEHAHSKDKIRLSNVRLQPDGHVDMAHLRELLANSPERCLVSLMHANNEIGNLLDLHAVGNLCKEFDAIFHSDTVQTVGHYAFDLRNTPVHFINGSGHKFHGPKGVGILYINENVKITPFIHGGAQERNMRAGTENVYGIVGFAKALELATEHMEEHSKYINDLRMYMMDQLKQHIPGVSHNGDLYGRSLYTVLNVSFPKTEKSEMLLFNLDINGICASGGSACTSGADAGSHVIRAINSDPNRIAVRFSFAKDNTKEEIDEVITRLKEIV</sequence>
<evidence type="ECO:0000259" key="11">
    <source>
        <dbReference type="Pfam" id="PF00266"/>
    </source>
</evidence>
<dbReference type="GO" id="GO:0046872">
    <property type="term" value="F:metal ion binding"/>
    <property type="evidence" value="ECO:0007669"/>
    <property type="project" value="UniProtKB-KW"/>
</dbReference>
<name>A0A1G8DZ46_CHIFI</name>
<dbReference type="EC" id="2.8.1.7" evidence="3"/>
<keyword evidence="7" id="KW-0408">Iron</keyword>
<dbReference type="Gene3D" id="3.90.1150.10">
    <property type="entry name" value="Aspartate Aminotransferase, domain 1"/>
    <property type="match status" value="1"/>
</dbReference>
<dbReference type="Gene3D" id="1.10.260.50">
    <property type="match status" value="1"/>
</dbReference>
<dbReference type="InterPro" id="IPR015421">
    <property type="entry name" value="PyrdxlP-dep_Trfase_major"/>
</dbReference>
<evidence type="ECO:0000313" key="13">
    <source>
        <dbReference type="Proteomes" id="UP000199045"/>
    </source>
</evidence>
<gene>
    <name evidence="12" type="ORF">SAMN04488121_11639</name>
</gene>